<dbReference type="InterPro" id="IPR034768">
    <property type="entry name" value="4FE4S_WBL"/>
</dbReference>
<evidence type="ECO:0000256" key="2">
    <source>
        <dbReference type="ARBA" id="ARBA00006597"/>
    </source>
</evidence>
<evidence type="ECO:0000259" key="12">
    <source>
        <dbReference type="PROSITE" id="PS51674"/>
    </source>
</evidence>
<evidence type="ECO:0000256" key="5">
    <source>
        <dbReference type="ARBA" id="ARBA00023004"/>
    </source>
</evidence>
<keyword evidence="6" id="KW-0411">Iron-sulfur</keyword>
<dbReference type="GO" id="GO:0045892">
    <property type="term" value="P:negative regulation of DNA-templated transcription"/>
    <property type="evidence" value="ECO:0007669"/>
    <property type="project" value="TreeGrafter"/>
</dbReference>
<evidence type="ECO:0000256" key="8">
    <source>
        <dbReference type="ARBA" id="ARBA00023125"/>
    </source>
</evidence>
<dbReference type="Pfam" id="PF02467">
    <property type="entry name" value="Whib"/>
    <property type="match status" value="1"/>
</dbReference>
<keyword evidence="5" id="KW-0408">Iron</keyword>
<dbReference type="GeneID" id="95510239"/>
<dbReference type="GO" id="GO:0046872">
    <property type="term" value="F:metal ion binding"/>
    <property type="evidence" value="ECO:0007669"/>
    <property type="project" value="UniProtKB-KW"/>
</dbReference>
<evidence type="ECO:0000256" key="9">
    <source>
        <dbReference type="ARBA" id="ARBA00023157"/>
    </source>
</evidence>
<dbReference type="GO" id="GO:0047134">
    <property type="term" value="F:protein-disulfide reductase [NAD(P)H] activity"/>
    <property type="evidence" value="ECO:0007669"/>
    <property type="project" value="TreeGrafter"/>
</dbReference>
<evidence type="ECO:0000256" key="1">
    <source>
        <dbReference type="ARBA" id="ARBA00004496"/>
    </source>
</evidence>
<evidence type="ECO:0000256" key="3">
    <source>
        <dbReference type="ARBA" id="ARBA00022485"/>
    </source>
</evidence>
<evidence type="ECO:0000313" key="14">
    <source>
        <dbReference type="Proteomes" id="UP000182375"/>
    </source>
</evidence>
<evidence type="ECO:0000256" key="10">
    <source>
        <dbReference type="ARBA" id="ARBA00023163"/>
    </source>
</evidence>
<accession>A0A1H4P4Z2</accession>
<comment type="subcellular location">
    <subcellularLocation>
        <location evidence="1 11">Cytoplasm</location>
    </subcellularLocation>
</comment>
<evidence type="ECO:0000313" key="13">
    <source>
        <dbReference type="EMBL" id="SEC02537.1"/>
    </source>
</evidence>
<keyword evidence="3" id="KW-0004">4Fe-4S</keyword>
<keyword evidence="7 11" id="KW-0805">Transcription regulation</keyword>
<feature type="domain" description="4Fe-4S Wbl-type" evidence="12">
    <location>
        <begin position="18"/>
        <end position="83"/>
    </location>
</feature>
<dbReference type="AlphaFoldDB" id="A0A1H4P4Z2"/>
<organism evidence="13 14">
    <name type="scientific">Streptomyces misionensis</name>
    <dbReference type="NCBI Taxonomy" id="67331"/>
    <lineage>
        <taxon>Bacteria</taxon>
        <taxon>Bacillati</taxon>
        <taxon>Actinomycetota</taxon>
        <taxon>Actinomycetes</taxon>
        <taxon>Kitasatosporales</taxon>
        <taxon>Streptomycetaceae</taxon>
        <taxon>Streptomyces</taxon>
    </lineage>
</organism>
<dbReference type="PROSITE" id="PS51674">
    <property type="entry name" value="4FE4S_WBL"/>
    <property type="match status" value="1"/>
</dbReference>
<evidence type="ECO:0000256" key="11">
    <source>
        <dbReference type="HAMAP-Rule" id="MF_01479"/>
    </source>
</evidence>
<dbReference type="GO" id="GO:0051539">
    <property type="term" value="F:4 iron, 4 sulfur cluster binding"/>
    <property type="evidence" value="ECO:0007669"/>
    <property type="project" value="UniProtKB-UniRule"/>
</dbReference>
<dbReference type="PANTHER" id="PTHR38839">
    <property type="entry name" value="TRANSCRIPTIONAL REGULATOR WHID-RELATED"/>
    <property type="match status" value="1"/>
</dbReference>
<comment type="similarity">
    <text evidence="2 11">Belongs to the WhiB family.</text>
</comment>
<dbReference type="RefSeq" id="WP_074990906.1">
    <property type="nucleotide sequence ID" value="NZ_FNTD01000004.1"/>
</dbReference>
<keyword evidence="4" id="KW-0479">Metal-binding</keyword>
<evidence type="ECO:0000256" key="4">
    <source>
        <dbReference type="ARBA" id="ARBA00022723"/>
    </source>
</evidence>
<gene>
    <name evidence="11" type="primary">whiB</name>
    <name evidence="13" type="ORF">SAMN04490357_0992</name>
</gene>
<dbReference type="GO" id="GO:0005737">
    <property type="term" value="C:cytoplasm"/>
    <property type="evidence" value="ECO:0007669"/>
    <property type="project" value="UniProtKB-SubCell"/>
</dbReference>
<evidence type="ECO:0000256" key="7">
    <source>
        <dbReference type="ARBA" id="ARBA00023015"/>
    </source>
</evidence>
<name>A0A1H4P4Z2_9ACTN</name>
<dbReference type="InterPro" id="IPR003482">
    <property type="entry name" value="Whib"/>
</dbReference>
<comment type="PTM">
    <text evidence="11">Upon Fe-S cluster removal intramolecular disulfide bonds are formed.</text>
</comment>
<sequence>MSKHIPKPTDRAWVKLAFCRVEDPEVFFPPSQNIAGLNRARAICEQCPVAEQCLADALAAEGGKSADSRYGVYAGTTPKERARLYHRLRVKANRQSAA</sequence>
<proteinExistence type="inferred from homology"/>
<keyword evidence="9 11" id="KW-1015">Disulfide bond</keyword>
<keyword evidence="10 11" id="KW-0804">Transcription</keyword>
<dbReference type="GO" id="GO:0003677">
    <property type="term" value="F:DNA binding"/>
    <property type="evidence" value="ECO:0007669"/>
    <property type="project" value="UniProtKB-UniRule"/>
</dbReference>
<comment type="caution">
    <text evidence="11">Lacks conserved residue(s) required for the propagation of feature annotation.</text>
</comment>
<protein>
    <recommendedName>
        <fullName evidence="11">Transcriptional regulator WhiB</fullName>
    </recommendedName>
</protein>
<dbReference type="GO" id="GO:0045454">
    <property type="term" value="P:cell redox homeostasis"/>
    <property type="evidence" value="ECO:0007669"/>
    <property type="project" value="TreeGrafter"/>
</dbReference>
<dbReference type="GO" id="GO:0035731">
    <property type="term" value="F:dinitrosyl-iron complex binding"/>
    <property type="evidence" value="ECO:0007669"/>
    <property type="project" value="UniProtKB-UniRule"/>
</dbReference>
<comment type="function">
    <text evidence="11">Acts as a transcriptional regulator. Probably redox-responsive. The apo- but not holo-form probably binds DNA.</text>
</comment>
<keyword evidence="8 11" id="KW-0238">DNA-binding</keyword>
<dbReference type="HAMAP" id="MF_01479">
    <property type="entry name" value="WhiB"/>
    <property type="match status" value="1"/>
</dbReference>
<keyword evidence="11" id="KW-0963">Cytoplasm</keyword>
<dbReference type="STRING" id="67331.SAMN04490357_0992"/>
<comment type="PTM">
    <text evidence="11">The Fe-S cluster can be nitrosylated by nitric oxide (NO).</text>
</comment>
<dbReference type="EMBL" id="FNTD01000004">
    <property type="protein sequence ID" value="SEC02537.1"/>
    <property type="molecule type" value="Genomic_DNA"/>
</dbReference>
<evidence type="ECO:0000256" key="6">
    <source>
        <dbReference type="ARBA" id="ARBA00023014"/>
    </source>
</evidence>
<reference evidence="13 14" key="1">
    <citation type="submission" date="2016-10" db="EMBL/GenBank/DDBJ databases">
        <authorList>
            <person name="de Groot N.N."/>
        </authorList>
    </citation>
    <scope>NUCLEOTIDE SEQUENCE [LARGE SCALE GENOMIC DNA]</scope>
    <source>
        <strain evidence="13 14">DSM 40306</strain>
    </source>
</reference>
<comment type="cofactor">
    <cofactor evidence="11">
        <name>[4Fe-4S] cluster</name>
        <dbReference type="ChEBI" id="CHEBI:49883"/>
    </cofactor>
    <text evidence="11">Binds 1 [4Fe-4S] cluster per subunit. Following nitrosylation of the [4Fe-4S] cluster binds 1 [4Fe-8(NO)] cluster per subunit.</text>
</comment>
<dbReference type="Proteomes" id="UP000182375">
    <property type="component" value="Unassembled WGS sequence"/>
</dbReference>